<dbReference type="GO" id="GO:0030632">
    <property type="term" value="P:D-alanine biosynthetic process"/>
    <property type="evidence" value="ECO:0007669"/>
    <property type="project" value="UniProtKB-UniRule"/>
</dbReference>
<comment type="cofactor">
    <cofactor evidence="1 4 5">
        <name>pyridoxal 5'-phosphate</name>
        <dbReference type="ChEBI" id="CHEBI:597326"/>
    </cofactor>
</comment>
<dbReference type="PANTHER" id="PTHR30511:SF0">
    <property type="entry name" value="ALANINE RACEMASE, CATABOLIC-RELATED"/>
    <property type="match status" value="1"/>
</dbReference>
<dbReference type="Pfam" id="PF01168">
    <property type="entry name" value="Ala_racemase_N"/>
    <property type="match status" value="1"/>
</dbReference>
<dbReference type="FunFam" id="3.20.20.10:FF:000002">
    <property type="entry name" value="Alanine racemase"/>
    <property type="match status" value="1"/>
</dbReference>
<accession>A0A1M4SV05</accession>
<dbReference type="UniPathway" id="UPA00042">
    <property type="reaction ID" value="UER00497"/>
</dbReference>
<keyword evidence="3 4" id="KW-0413">Isomerase</keyword>
<dbReference type="InterPro" id="IPR020622">
    <property type="entry name" value="Ala_racemase_pyridoxalP-BS"/>
</dbReference>
<evidence type="ECO:0000256" key="1">
    <source>
        <dbReference type="ARBA" id="ARBA00001933"/>
    </source>
</evidence>
<dbReference type="Gene3D" id="3.20.20.10">
    <property type="entry name" value="Alanine racemase"/>
    <property type="match status" value="1"/>
</dbReference>
<organism evidence="8 9">
    <name type="scientific">Ferrithrix thermotolerans DSM 19514</name>
    <dbReference type="NCBI Taxonomy" id="1121881"/>
    <lineage>
        <taxon>Bacteria</taxon>
        <taxon>Bacillati</taxon>
        <taxon>Actinomycetota</taxon>
        <taxon>Acidimicrobiia</taxon>
        <taxon>Acidimicrobiales</taxon>
        <taxon>Acidimicrobiaceae</taxon>
        <taxon>Ferrithrix</taxon>
    </lineage>
</organism>
<dbReference type="SUPFAM" id="SSF51419">
    <property type="entry name" value="PLP-binding barrel"/>
    <property type="match status" value="1"/>
</dbReference>
<dbReference type="InterPro" id="IPR001608">
    <property type="entry name" value="Ala_racemase_N"/>
</dbReference>
<comment type="catalytic activity">
    <reaction evidence="4">
        <text>L-alanine = D-alanine</text>
        <dbReference type="Rhea" id="RHEA:20249"/>
        <dbReference type="ChEBI" id="CHEBI:57416"/>
        <dbReference type="ChEBI" id="CHEBI:57972"/>
        <dbReference type="EC" id="5.1.1.1"/>
    </reaction>
</comment>
<dbReference type="InterPro" id="IPR011079">
    <property type="entry name" value="Ala_racemase_C"/>
</dbReference>
<evidence type="ECO:0000256" key="3">
    <source>
        <dbReference type="ARBA" id="ARBA00023235"/>
    </source>
</evidence>
<dbReference type="STRING" id="1121881.SAMN02745225_00397"/>
<proteinExistence type="inferred from homology"/>
<dbReference type="Pfam" id="PF00842">
    <property type="entry name" value="Ala_racemase_C"/>
    <property type="match status" value="1"/>
</dbReference>
<dbReference type="GO" id="GO:0030170">
    <property type="term" value="F:pyridoxal phosphate binding"/>
    <property type="evidence" value="ECO:0007669"/>
    <property type="project" value="UniProtKB-UniRule"/>
</dbReference>
<evidence type="ECO:0000256" key="5">
    <source>
        <dbReference type="PIRSR" id="PIRSR600821-50"/>
    </source>
</evidence>
<dbReference type="InterPro" id="IPR029066">
    <property type="entry name" value="PLP-binding_barrel"/>
</dbReference>
<evidence type="ECO:0000256" key="2">
    <source>
        <dbReference type="ARBA" id="ARBA00022898"/>
    </source>
</evidence>
<feature type="active site" description="Proton acceptor; specific for L-alanine" evidence="4">
    <location>
        <position position="271"/>
    </location>
</feature>
<dbReference type="GO" id="GO:0008784">
    <property type="term" value="F:alanine racemase activity"/>
    <property type="evidence" value="ECO:0007669"/>
    <property type="project" value="UniProtKB-UniRule"/>
</dbReference>
<dbReference type="EMBL" id="FQUL01000003">
    <property type="protein sequence ID" value="SHE36023.1"/>
    <property type="molecule type" value="Genomic_DNA"/>
</dbReference>
<gene>
    <name evidence="8" type="ORF">SAMN02745225_00397</name>
</gene>
<evidence type="ECO:0000256" key="4">
    <source>
        <dbReference type="HAMAP-Rule" id="MF_01201"/>
    </source>
</evidence>
<name>A0A1M4SV05_9ACTN</name>
<dbReference type="Proteomes" id="UP000184295">
    <property type="component" value="Unassembled WGS sequence"/>
</dbReference>
<dbReference type="PROSITE" id="PS00395">
    <property type="entry name" value="ALANINE_RACEMASE"/>
    <property type="match status" value="1"/>
</dbReference>
<dbReference type="GO" id="GO:0005829">
    <property type="term" value="C:cytosol"/>
    <property type="evidence" value="ECO:0007669"/>
    <property type="project" value="TreeGrafter"/>
</dbReference>
<dbReference type="SUPFAM" id="SSF50621">
    <property type="entry name" value="Alanine racemase C-terminal domain-like"/>
    <property type="match status" value="1"/>
</dbReference>
<evidence type="ECO:0000313" key="9">
    <source>
        <dbReference type="Proteomes" id="UP000184295"/>
    </source>
</evidence>
<dbReference type="Gene3D" id="2.40.37.10">
    <property type="entry name" value="Lyase, Ornithine Decarboxylase, Chain A, domain 1"/>
    <property type="match status" value="1"/>
</dbReference>
<comment type="function">
    <text evidence="4">Catalyzes the interconversion of L-alanine and D-alanine. May also act on other amino acids.</text>
</comment>
<protein>
    <recommendedName>
        <fullName evidence="4">Alanine racemase</fullName>
        <ecNumber evidence="4">5.1.1.1</ecNumber>
    </recommendedName>
</protein>
<dbReference type="NCBIfam" id="TIGR00492">
    <property type="entry name" value="alr"/>
    <property type="match status" value="1"/>
</dbReference>
<keyword evidence="2 4" id="KW-0663">Pyridoxal phosphate</keyword>
<dbReference type="SMART" id="SM01005">
    <property type="entry name" value="Ala_racemase_C"/>
    <property type="match status" value="1"/>
</dbReference>
<feature type="binding site" evidence="4 6">
    <location>
        <position position="142"/>
    </location>
    <ligand>
        <name>substrate</name>
    </ligand>
</feature>
<feature type="binding site" evidence="4 6">
    <location>
        <position position="320"/>
    </location>
    <ligand>
        <name>substrate</name>
    </ligand>
</feature>
<comment type="pathway">
    <text evidence="4">Amino-acid biosynthesis; D-alanine biosynthesis; D-alanine from L-alanine: step 1/1.</text>
</comment>
<sequence>MAYRSRALWAEVDLSALRHNISVLKRTVYPAQLAVVVKANGYGHGATQIARQASELGVSFFCVATVEEGIELKDADIKGEVIVLMEPEREYIEEALAKDLTLTIYNARTLVEVVASWQRLARGSKSTSSPKIHIKVDTGMHRLGVSEEEALELARLARDSGVSVGGLSSHLAVADAGELGRGYTLEQIARFERVVARLATINIRPSLLHLANTAGGVAYPSARYDLVRSGIGVYGYLPSQEINLVGLRPVMSLKSRVSFVRRLKAGEAVSYGLRRPLASASFIATVPIGYADGLRRTLFDRGQEVLIKGERVPIAGTVTMDQIMIDCGDVEVAQGEEVVLLGRQGANVVTALEWAEALETIPYEVLTSIAARVPRIYIDGSDKGADPYRVDL</sequence>
<dbReference type="HAMAP" id="MF_01201">
    <property type="entry name" value="Ala_racemase"/>
    <property type="match status" value="1"/>
</dbReference>
<dbReference type="InterPro" id="IPR009006">
    <property type="entry name" value="Ala_racemase/Decarboxylase_C"/>
</dbReference>
<dbReference type="OrthoDB" id="9813814at2"/>
<evidence type="ECO:0000259" key="7">
    <source>
        <dbReference type="SMART" id="SM01005"/>
    </source>
</evidence>
<dbReference type="RefSeq" id="WP_072788212.1">
    <property type="nucleotide sequence ID" value="NZ_FQUL01000003.1"/>
</dbReference>
<dbReference type="EC" id="5.1.1.1" evidence="4"/>
<comment type="similarity">
    <text evidence="4">Belongs to the alanine racemase family.</text>
</comment>
<dbReference type="PRINTS" id="PR00992">
    <property type="entry name" value="ALARACEMASE"/>
</dbReference>
<feature type="modified residue" description="N6-(pyridoxal phosphate)lysine" evidence="4 5">
    <location>
        <position position="38"/>
    </location>
</feature>
<dbReference type="InterPro" id="IPR000821">
    <property type="entry name" value="Ala_racemase"/>
</dbReference>
<dbReference type="AlphaFoldDB" id="A0A1M4SV05"/>
<dbReference type="PANTHER" id="PTHR30511">
    <property type="entry name" value="ALANINE RACEMASE"/>
    <property type="match status" value="1"/>
</dbReference>
<evidence type="ECO:0000313" key="8">
    <source>
        <dbReference type="EMBL" id="SHE36023.1"/>
    </source>
</evidence>
<dbReference type="GO" id="GO:0009252">
    <property type="term" value="P:peptidoglycan biosynthetic process"/>
    <property type="evidence" value="ECO:0007669"/>
    <property type="project" value="TreeGrafter"/>
</dbReference>
<keyword evidence="9" id="KW-1185">Reference proteome</keyword>
<reference evidence="9" key="1">
    <citation type="submission" date="2016-11" db="EMBL/GenBank/DDBJ databases">
        <authorList>
            <person name="Varghese N."/>
            <person name="Submissions S."/>
        </authorList>
    </citation>
    <scope>NUCLEOTIDE SEQUENCE [LARGE SCALE GENOMIC DNA]</scope>
    <source>
        <strain evidence="9">DSM 19514</strain>
    </source>
</reference>
<dbReference type="CDD" id="cd00430">
    <property type="entry name" value="PLPDE_III_AR"/>
    <property type="match status" value="1"/>
</dbReference>
<evidence type="ECO:0000256" key="6">
    <source>
        <dbReference type="PIRSR" id="PIRSR600821-52"/>
    </source>
</evidence>
<feature type="active site" description="Proton acceptor; specific for D-alanine" evidence="4">
    <location>
        <position position="38"/>
    </location>
</feature>
<feature type="domain" description="Alanine racemase C-terminal" evidence="7">
    <location>
        <begin position="250"/>
        <end position="378"/>
    </location>
</feature>